<dbReference type="GO" id="GO:0006937">
    <property type="term" value="P:regulation of muscle contraction"/>
    <property type="evidence" value="ECO:0007669"/>
    <property type="project" value="TreeGrafter"/>
</dbReference>
<dbReference type="OrthoDB" id="78663at2759"/>
<proteinExistence type="inferred from homology"/>
<dbReference type="InterPro" id="IPR051951">
    <property type="entry name" value="UNC-93_regulatory"/>
</dbReference>
<evidence type="ECO:0000256" key="6">
    <source>
        <dbReference type="SAM" id="Phobius"/>
    </source>
</evidence>
<reference evidence="8" key="1">
    <citation type="submission" date="2020-11" db="EMBL/GenBank/DDBJ databases">
        <authorList>
            <person name="Tran Van P."/>
        </authorList>
    </citation>
    <scope>NUCLEOTIDE SEQUENCE</scope>
</reference>
<dbReference type="GO" id="GO:0043266">
    <property type="term" value="P:regulation of potassium ion transport"/>
    <property type="evidence" value="ECO:0007669"/>
    <property type="project" value="TreeGrafter"/>
</dbReference>
<comment type="subcellular location">
    <subcellularLocation>
        <location evidence="1">Membrane</location>
        <topology evidence="1">Multi-pass membrane protein</topology>
    </subcellularLocation>
</comment>
<feature type="transmembrane region" description="Helical" evidence="6">
    <location>
        <begin position="1384"/>
        <end position="1403"/>
    </location>
</feature>
<dbReference type="SUPFAM" id="SSF103473">
    <property type="entry name" value="MFS general substrate transporter"/>
    <property type="match status" value="1"/>
</dbReference>
<evidence type="ECO:0000256" key="5">
    <source>
        <dbReference type="ARBA" id="ARBA00023136"/>
    </source>
</evidence>
<dbReference type="PROSITE" id="PS50181">
    <property type="entry name" value="FBOX"/>
    <property type="match status" value="2"/>
</dbReference>
<evidence type="ECO:0000259" key="7">
    <source>
        <dbReference type="PROSITE" id="PS50181"/>
    </source>
</evidence>
<sequence length="1416" mass="163750">MSAFLVRLDCGLRDLRYMELERHFAPNGGSQRCEKNQKKTISCYFELYGEYGVDERKRLRLHVHKEENGVKLGAACKRRSRKVEKIFSIEEHHSGAFVLSAVETLKSHFDMMLCLNENFLPLEQKSVYILRHGDIIEGRFPKIPCFKIMFLLSNDVRMKEPQKSLLLMCPEHVLKNIFKFLTPWEIMENVVPVCRQFSQLMMGGNIWTQFEFLVTDAFISLPFGHMADFFKISSRYVQKLTVEFSLEEELVEDHVPFQIWLPFFKHDWSKLKILEIETFDADFFIKDIRPEFLMGCSKTFTHLETLSVRCLSFGNELLHHAESSRIVFPKCREVFLRCSLEKINRVNMRLAFPRRVQLEKLHLNHADARNKFFTFVDVTRPNPTIREFPVFLRSGVLSSLHAYQLPVKLDAKGWQLAQKMGVFSNLKSLGLNGNLFDEMPSTVDKDKIFFPKLKSLWMEEASPIKSVHHVLLMPSLEKLWIRNVPEESVKPTQRVLRSLNIFNTASEEWFEKIKCIAADLWETSIPYSRMSNLECAAIFFLHKAVNKDPGNIFKELQCCSKLRGLILNLPDDLQLETVGQLSQPLEFIAFPGTNLSRSWDAFRFIFTECKDSLEDLWIQVSDAKVAKLIVFTMSAFLVRLDYGLRDPRYMELERSGPIDGYSKGYEKNPRKTVACYFERSEREGINARTRFRLHVHKQVNGAKLGTPCTKQLSLEKIFFIEEDSSGSFVLTPVPTLEHRFNFLICINGDVLDVDVKPVCVLKHGDVIEGMFPTIPCFRFVFFLSDERHHEERSHQHSPLLSCPRRVLENIMKYLTPFEAMTNVVPVCREFFMTMRNGRIWTHLEFRVLFGVTSVPFGHMLDFCKVVSGYVRKVSVDFKVDPKFQTIPSQDMLRSFFKHYGWRKLEVLDIASMESNKDVWVEFMFRSGKSLTQLKTLAVRDLALGNLLLKMPRIAKFMLPNCREVTLWCEMELMYFPFVDLTPCFPGMKKLNLNHALIQSDLFSAINEGQPFVSHPFVPAFPHFIGSGLLSSLHAYMLPVKLDADDWELAQNMGIFENLESLSLNGYLFRHIPAVRNGNAFLPKMKSLWLEEASPMKLVHHLLLMPSLEKLWIRNVHRTSFAGHSQRVLRAFRAFNHCSEEWLSNLKCIAVDLWETSIPYSKMVNLECVGLFFKDKAFNKNPGSVFEELQCCSKLRGLILTLPDDLHFDTLRKWSQPLEFIAFPGTKPCRALSALLCMTQVQNSLEDLWIEVYNSKAYVGCTWGIENIGYVFMVGKAMNAFGSGFSGLIVEYTGRIPVFLAAFLLNVATLAYLLIWEPTMDEHYVLFIMSGAYMLADSVWQTQINGLHGLLFHENVEAAFSAYKVFESLGFIIAYFFSKHLCVRIKLYALVFILTLGMVCYGVLESRERKREVIAKS</sequence>
<dbReference type="InterPro" id="IPR010291">
    <property type="entry name" value="Ion_channel_UNC-93"/>
</dbReference>
<dbReference type="EMBL" id="CAJPEX010005272">
    <property type="protein sequence ID" value="CAG0923509.1"/>
    <property type="molecule type" value="Genomic_DNA"/>
</dbReference>
<feature type="transmembrane region" description="Helical" evidence="6">
    <location>
        <begin position="1295"/>
        <end position="1315"/>
    </location>
</feature>
<dbReference type="PANTHER" id="PTHR19444:SF11">
    <property type="entry name" value="UNC93-LIKE PROTEIN"/>
    <property type="match status" value="1"/>
</dbReference>
<keyword evidence="5 6" id="KW-0472">Membrane</keyword>
<dbReference type="InterPro" id="IPR032675">
    <property type="entry name" value="LRR_dom_sf"/>
</dbReference>
<dbReference type="Gene3D" id="1.20.1250.20">
    <property type="entry name" value="MFS general substrate transporter like domains"/>
    <property type="match status" value="1"/>
</dbReference>
<dbReference type="GO" id="GO:0015459">
    <property type="term" value="F:potassium channel regulator activity"/>
    <property type="evidence" value="ECO:0007669"/>
    <property type="project" value="TreeGrafter"/>
</dbReference>
<dbReference type="Pfam" id="PF05978">
    <property type="entry name" value="UNC-93"/>
    <property type="match status" value="1"/>
</dbReference>
<dbReference type="EMBL" id="OA887309">
    <property type="protein sequence ID" value="CAD7283357.1"/>
    <property type="molecule type" value="Genomic_DNA"/>
</dbReference>
<dbReference type="SUPFAM" id="SSF52047">
    <property type="entry name" value="RNI-like"/>
    <property type="match status" value="2"/>
</dbReference>
<protein>
    <recommendedName>
        <fullName evidence="7">F-box domain-containing protein</fullName>
    </recommendedName>
</protein>
<dbReference type="GO" id="GO:0055120">
    <property type="term" value="C:striated muscle dense body"/>
    <property type="evidence" value="ECO:0007669"/>
    <property type="project" value="TreeGrafter"/>
</dbReference>
<gene>
    <name evidence="8" type="ORF">NMOB1V02_LOCUS10973</name>
</gene>
<dbReference type="InterPro" id="IPR001810">
    <property type="entry name" value="F-box_dom"/>
</dbReference>
<dbReference type="Gene3D" id="3.80.10.10">
    <property type="entry name" value="Ribonuclease Inhibitor"/>
    <property type="match status" value="2"/>
</dbReference>
<evidence type="ECO:0000256" key="2">
    <source>
        <dbReference type="ARBA" id="ARBA00009172"/>
    </source>
</evidence>
<dbReference type="PANTHER" id="PTHR19444">
    <property type="entry name" value="UNC-93 RELATED"/>
    <property type="match status" value="1"/>
</dbReference>
<organism evidence="8">
    <name type="scientific">Notodromas monacha</name>
    <dbReference type="NCBI Taxonomy" id="399045"/>
    <lineage>
        <taxon>Eukaryota</taxon>
        <taxon>Metazoa</taxon>
        <taxon>Ecdysozoa</taxon>
        <taxon>Arthropoda</taxon>
        <taxon>Crustacea</taxon>
        <taxon>Oligostraca</taxon>
        <taxon>Ostracoda</taxon>
        <taxon>Podocopa</taxon>
        <taxon>Podocopida</taxon>
        <taxon>Cypridocopina</taxon>
        <taxon>Cypridoidea</taxon>
        <taxon>Cyprididae</taxon>
        <taxon>Notodromas</taxon>
    </lineage>
</organism>
<evidence type="ECO:0000313" key="8">
    <source>
        <dbReference type="EMBL" id="CAD7283357.1"/>
    </source>
</evidence>
<keyword evidence="9" id="KW-1185">Reference proteome</keyword>
<evidence type="ECO:0000313" key="9">
    <source>
        <dbReference type="Proteomes" id="UP000678499"/>
    </source>
</evidence>
<dbReference type="InterPro" id="IPR036259">
    <property type="entry name" value="MFS_trans_sf"/>
</dbReference>
<dbReference type="Proteomes" id="UP000678499">
    <property type="component" value="Unassembled WGS sequence"/>
</dbReference>
<comment type="similarity">
    <text evidence="2">Belongs to the unc-93 family.</text>
</comment>
<evidence type="ECO:0000256" key="4">
    <source>
        <dbReference type="ARBA" id="ARBA00022989"/>
    </source>
</evidence>
<feature type="domain" description="F-box" evidence="7">
    <location>
        <begin position="163"/>
        <end position="210"/>
    </location>
</feature>
<evidence type="ECO:0000256" key="3">
    <source>
        <dbReference type="ARBA" id="ARBA00022692"/>
    </source>
</evidence>
<feature type="domain" description="F-box" evidence="7">
    <location>
        <begin position="796"/>
        <end position="843"/>
    </location>
</feature>
<name>A0A7R9BZF2_9CRUS</name>
<accession>A0A7R9BZF2</accession>
<dbReference type="GO" id="GO:0005886">
    <property type="term" value="C:plasma membrane"/>
    <property type="evidence" value="ECO:0007669"/>
    <property type="project" value="TreeGrafter"/>
</dbReference>
<keyword evidence="3 6" id="KW-0812">Transmembrane</keyword>
<keyword evidence="4 6" id="KW-1133">Transmembrane helix</keyword>
<evidence type="ECO:0000256" key="1">
    <source>
        <dbReference type="ARBA" id="ARBA00004141"/>
    </source>
</evidence>